<dbReference type="PANTHER" id="PTHR21621">
    <property type="entry name" value="RIBOSOMAL PROTEIN S6 MODIFICATION PROTEIN"/>
    <property type="match status" value="1"/>
</dbReference>
<keyword evidence="4" id="KW-1185">Reference proteome</keyword>
<dbReference type="Gene3D" id="3.30.470.20">
    <property type="entry name" value="ATP-grasp fold, B domain"/>
    <property type="match status" value="1"/>
</dbReference>
<dbReference type="SUPFAM" id="SSF56059">
    <property type="entry name" value="Glutathione synthetase ATP-binding domain-like"/>
    <property type="match status" value="1"/>
</dbReference>
<dbReference type="EMBL" id="BAABHS010000016">
    <property type="protein sequence ID" value="GAA4973790.1"/>
    <property type="molecule type" value="Genomic_DNA"/>
</dbReference>
<dbReference type="RefSeq" id="WP_345677450.1">
    <property type="nucleotide sequence ID" value="NZ_BAABHS010000016.1"/>
</dbReference>
<evidence type="ECO:0000256" key="1">
    <source>
        <dbReference type="SAM" id="MobiDB-lite"/>
    </source>
</evidence>
<gene>
    <name evidence="3" type="ORF">GCM10023205_45370</name>
</gene>
<feature type="domain" description="Inositol 1,3,4-trisphosphate 5/6-kinase ATP-grasp" evidence="2">
    <location>
        <begin position="250"/>
        <end position="391"/>
    </location>
</feature>
<evidence type="ECO:0000313" key="4">
    <source>
        <dbReference type="Proteomes" id="UP001500466"/>
    </source>
</evidence>
<name>A0ABP9HLK5_9ACTN</name>
<dbReference type="PANTHER" id="PTHR21621:SF0">
    <property type="entry name" value="BETA-CITRYLGLUTAMATE SYNTHASE B-RELATED"/>
    <property type="match status" value="1"/>
</dbReference>
<proteinExistence type="predicted"/>
<dbReference type="InterPro" id="IPR040464">
    <property type="entry name" value="InsP(3)kin_ATP-grasp"/>
</dbReference>
<evidence type="ECO:0000313" key="3">
    <source>
        <dbReference type="EMBL" id="GAA4973790.1"/>
    </source>
</evidence>
<evidence type="ECO:0000259" key="2">
    <source>
        <dbReference type="Pfam" id="PF05770"/>
    </source>
</evidence>
<accession>A0ABP9HLK5</accession>
<organism evidence="3 4">
    <name type="scientific">Yinghuangia aomiensis</name>
    <dbReference type="NCBI Taxonomy" id="676205"/>
    <lineage>
        <taxon>Bacteria</taxon>
        <taxon>Bacillati</taxon>
        <taxon>Actinomycetota</taxon>
        <taxon>Actinomycetes</taxon>
        <taxon>Kitasatosporales</taxon>
        <taxon>Streptomycetaceae</taxon>
        <taxon>Yinghuangia</taxon>
    </lineage>
</organism>
<dbReference type="Pfam" id="PF05770">
    <property type="entry name" value="Ins134_P3_kin"/>
    <property type="match status" value="1"/>
</dbReference>
<feature type="region of interest" description="Disordered" evidence="1">
    <location>
        <begin position="287"/>
        <end position="339"/>
    </location>
</feature>
<sequence length="418" mass="42748">MTALPVVRVISDRPNHPTLAAFARLVAGEAVSGSGRVGVGGDRDRAADASGTGMLVDSPAAWSLQGPGLRGIARAGGVIGAPGDPDGLHPGVPQAAPLGDALPRLPAAVPRARDPRVGQRARCAVEFVHPREPFTGHDAAVLYLLKSREGDALRLARRAEAQGVRVVNSAAATEACLDRVAMARVAQGAGLPFPVTVAFAGRQGVVEWAEERAGESRRFVLKSRHSGRSNPVPVVGKPRELAAAAAAWADEPLVVQDFADGDGWDHKFWVIGDRVFAGLRLPPVGVAGASERPASPTARGASGLASTAEPAEPADAVDSGHRVDHPPAAKRTVELPPDAVPPDWSALVRRVGDAFGLSVYGVDLLAAPVGPVIVDVNAFPGFQGVTGAPEALAELAAEIVAAAESRGGAGQPTAAPLP</sequence>
<dbReference type="Proteomes" id="UP001500466">
    <property type="component" value="Unassembled WGS sequence"/>
</dbReference>
<comment type="caution">
    <text evidence="3">The sequence shown here is derived from an EMBL/GenBank/DDBJ whole genome shotgun (WGS) entry which is preliminary data.</text>
</comment>
<reference evidence="4" key="1">
    <citation type="journal article" date="2019" name="Int. J. Syst. Evol. Microbiol.">
        <title>The Global Catalogue of Microorganisms (GCM) 10K type strain sequencing project: providing services to taxonomists for standard genome sequencing and annotation.</title>
        <authorList>
            <consortium name="The Broad Institute Genomics Platform"/>
            <consortium name="The Broad Institute Genome Sequencing Center for Infectious Disease"/>
            <person name="Wu L."/>
            <person name="Ma J."/>
        </authorList>
    </citation>
    <scope>NUCLEOTIDE SEQUENCE [LARGE SCALE GENOMIC DNA]</scope>
    <source>
        <strain evidence="4">JCM 17986</strain>
    </source>
</reference>
<protein>
    <recommendedName>
        <fullName evidence="2">Inositol 1,3,4-trisphosphate 5/6-kinase ATP-grasp domain-containing protein</fullName>
    </recommendedName>
</protein>
<feature type="compositionally biased region" description="Basic and acidic residues" evidence="1">
    <location>
        <begin position="318"/>
        <end position="333"/>
    </location>
</feature>